<evidence type="ECO:0000256" key="1">
    <source>
        <dbReference type="SAM" id="Coils"/>
    </source>
</evidence>
<dbReference type="EMBL" id="FNTX01000002">
    <property type="protein sequence ID" value="SEE67908.1"/>
    <property type="molecule type" value="Genomic_DNA"/>
</dbReference>
<keyword evidence="4" id="KW-1185">Reference proteome</keyword>
<accession>A0A1H5KVE4</accession>
<evidence type="ECO:0000313" key="3">
    <source>
        <dbReference type="EMBL" id="SEE67908.1"/>
    </source>
</evidence>
<proteinExistence type="predicted"/>
<keyword evidence="1" id="KW-0175">Coiled coil</keyword>
<reference evidence="4" key="1">
    <citation type="submission" date="2016-10" db="EMBL/GenBank/DDBJ databases">
        <authorList>
            <person name="Varghese N."/>
            <person name="Submissions S."/>
        </authorList>
    </citation>
    <scope>NUCLEOTIDE SEQUENCE [LARGE SCALE GENOMIC DNA]</scope>
    <source>
        <strain evidence="4">DSM 21368</strain>
    </source>
</reference>
<feature type="region of interest" description="Disordered" evidence="2">
    <location>
        <begin position="79"/>
        <end position="105"/>
    </location>
</feature>
<feature type="compositionally biased region" description="Basic and acidic residues" evidence="2">
    <location>
        <begin position="92"/>
        <end position="105"/>
    </location>
</feature>
<sequence length="105" mass="11571">MGIEQVIAAHYPGAMDSADFRHRMLEIQAELTDLDPTAEGTVDRAQELADEIDQLAAEQRERANELAAKAFEAKVARTGVDAPENLTSAVDRLTETSDQRTDETR</sequence>
<feature type="coiled-coil region" evidence="1">
    <location>
        <begin position="38"/>
        <end position="69"/>
    </location>
</feature>
<name>A0A1H5KVE4_9MICO</name>
<protein>
    <submittedName>
        <fullName evidence="3">Uncharacterized protein</fullName>
    </submittedName>
</protein>
<dbReference type="Proteomes" id="UP000199220">
    <property type="component" value="Unassembled WGS sequence"/>
</dbReference>
<dbReference type="STRING" id="648782.SAMN04488554_2434"/>
<dbReference type="AlphaFoldDB" id="A0A1H5KVE4"/>
<evidence type="ECO:0000313" key="4">
    <source>
        <dbReference type="Proteomes" id="UP000199220"/>
    </source>
</evidence>
<gene>
    <name evidence="3" type="ORF">SAMN04488554_2434</name>
</gene>
<organism evidence="3 4">
    <name type="scientific">Ruania alba</name>
    <dbReference type="NCBI Taxonomy" id="648782"/>
    <lineage>
        <taxon>Bacteria</taxon>
        <taxon>Bacillati</taxon>
        <taxon>Actinomycetota</taxon>
        <taxon>Actinomycetes</taxon>
        <taxon>Micrococcales</taxon>
        <taxon>Ruaniaceae</taxon>
        <taxon>Ruania</taxon>
    </lineage>
</organism>
<evidence type="ECO:0000256" key="2">
    <source>
        <dbReference type="SAM" id="MobiDB-lite"/>
    </source>
</evidence>